<comment type="caution">
    <text evidence="2">The sequence shown here is derived from an EMBL/GenBank/DDBJ whole genome shotgun (WGS) entry which is preliminary data.</text>
</comment>
<reference evidence="2" key="2">
    <citation type="submission" date="2021-04" db="EMBL/GenBank/DDBJ databases">
        <authorList>
            <person name="Gilroy R."/>
        </authorList>
    </citation>
    <scope>NUCLEOTIDE SEQUENCE</scope>
    <source>
        <strain evidence="2">ChiHcolR34-3080</strain>
    </source>
</reference>
<dbReference type="Proteomes" id="UP000823933">
    <property type="component" value="Unassembled WGS sequence"/>
</dbReference>
<evidence type="ECO:0000313" key="2">
    <source>
        <dbReference type="EMBL" id="HIW08458.1"/>
    </source>
</evidence>
<evidence type="ECO:0000256" key="1">
    <source>
        <dbReference type="SAM" id="SignalP"/>
    </source>
</evidence>
<gene>
    <name evidence="2" type="ORF">H9890_03530</name>
</gene>
<keyword evidence="1" id="KW-0732">Signal</keyword>
<reference evidence="2" key="1">
    <citation type="journal article" date="2021" name="PeerJ">
        <title>Extensive microbial diversity within the chicken gut microbiome revealed by metagenomics and culture.</title>
        <authorList>
            <person name="Gilroy R."/>
            <person name="Ravi A."/>
            <person name="Getino M."/>
            <person name="Pursley I."/>
            <person name="Horton D.L."/>
            <person name="Alikhan N.F."/>
            <person name="Baker D."/>
            <person name="Gharbi K."/>
            <person name="Hall N."/>
            <person name="Watson M."/>
            <person name="Adriaenssens E.M."/>
            <person name="Foster-Nyarko E."/>
            <person name="Jarju S."/>
            <person name="Secka A."/>
            <person name="Antonio M."/>
            <person name="Oren A."/>
            <person name="Chaudhuri R.R."/>
            <person name="La Ragione R."/>
            <person name="Hildebrand F."/>
            <person name="Pallen M.J."/>
        </authorList>
    </citation>
    <scope>NUCLEOTIDE SEQUENCE</scope>
    <source>
        <strain evidence="2">ChiHcolR34-3080</strain>
    </source>
</reference>
<evidence type="ECO:0000313" key="3">
    <source>
        <dbReference type="Proteomes" id="UP000823933"/>
    </source>
</evidence>
<proteinExistence type="predicted"/>
<dbReference type="AlphaFoldDB" id="A0A9D1Q9M6"/>
<accession>A0A9D1Q9M6</accession>
<name>A0A9D1Q9M6_9FIRM</name>
<feature type="signal peptide" evidence="1">
    <location>
        <begin position="1"/>
        <end position="23"/>
    </location>
</feature>
<sequence length="126" mass="13277">MKRIQPAAAALALAALLALPAFASDAGGETAAHHKAVNAAIAAAMKDGVVTDAVCESCGQGHLILTGAEYTSWVSHGVEGAVPCVHHDPWRRDEVLERTAVKHYVCDRCGQSAQDSAQELQYVHHP</sequence>
<protein>
    <submittedName>
        <fullName evidence="2">Uncharacterized protein</fullName>
    </submittedName>
</protein>
<feature type="chain" id="PRO_5039117353" evidence="1">
    <location>
        <begin position="24"/>
        <end position="126"/>
    </location>
</feature>
<dbReference type="EMBL" id="DXHQ01000038">
    <property type="protein sequence ID" value="HIW08458.1"/>
    <property type="molecule type" value="Genomic_DNA"/>
</dbReference>
<organism evidence="2 3">
    <name type="scientific">Candidatus Faecalibacterium intestinigallinarum</name>
    <dbReference type="NCBI Taxonomy" id="2838581"/>
    <lineage>
        <taxon>Bacteria</taxon>
        <taxon>Bacillati</taxon>
        <taxon>Bacillota</taxon>
        <taxon>Clostridia</taxon>
        <taxon>Eubacteriales</taxon>
        <taxon>Oscillospiraceae</taxon>
        <taxon>Faecalibacterium</taxon>
    </lineage>
</organism>